<proteinExistence type="predicted"/>
<dbReference type="Gene3D" id="3.40.50.1820">
    <property type="entry name" value="alpha/beta hydrolase"/>
    <property type="match status" value="1"/>
</dbReference>
<feature type="domain" description="Serine aminopeptidase S33" evidence="1">
    <location>
        <begin position="91"/>
        <end position="190"/>
    </location>
</feature>
<protein>
    <recommendedName>
        <fullName evidence="1">Serine aminopeptidase S33 domain-containing protein</fullName>
    </recommendedName>
</protein>
<name>A0A1H1AYV0_9LACT</name>
<keyword evidence="3" id="KW-1185">Reference proteome</keyword>
<evidence type="ECO:0000313" key="3">
    <source>
        <dbReference type="Proteomes" id="UP000199481"/>
    </source>
</evidence>
<dbReference type="OrthoDB" id="9776685at2"/>
<dbReference type="InterPro" id="IPR022742">
    <property type="entry name" value="Hydrolase_4"/>
</dbReference>
<dbReference type="InterPro" id="IPR029058">
    <property type="entry name" value="AB_hydrolase_fold"/>
</dbReference>
<dbReference type="EMBL" id="FNJW01000008">
    <property type="protein sequence ID" value="SDQ44823.1"/>
    <property type="molecule type" value="Genomic_DNA"/>
</dbReference>
<gene>
    <name evidence="2" type="ORF">SAMN04487752_2318</name>
</gene>
<organism evidence="2 3">
    <name type="scientific">Carnobacterium viridans</name>
    <dbReference type="NCBI Taxonomy" id="174587"/>
    <lineage>
        <taxon>Bacteria</taxon>
        <taxon>Bacillati</taxon>
        <taxon>Bacillota</taxon>
        <taxon>Bacilli</taxon>
        <taxon>Lactobacillales</taxon>
        <taxon>Carnobacteriaceae</taxon>
        <taxon>Carnobacterium</taxon>
    </lineage>
</organism>
<reference evidence="3" key="1">
    <citation type="submission" date="2016-10" db="EMBL/GenBank/DDBJ databases">
        <authorList>
            <person name="Varghese N."/>
            <person name="Submissions S."/>
        </authorList>
    </citation>
    <scope>NUCLEOTIDE SEQUENCE [LARGE SCALE GENOMIC DNA]</scope>
    <source>
        <strain evidence="3">MPL-11</strain>
    </source>
</reference>
<dbReference type="AlphaFoldDB" id="A0A1H1AYV0"/>
<dbReference type="PANTHER" id="PTHR43358:SF4">
    <property type="entry name" value="ALPHA_BETA HYDROLASE FOLD-1 DOMAIN-CONTAINING PROTEIN"/>
    <property type="match status" value="1"/>
</dbReference>
<dbReference type="PANTHER" id="PTHR43358">
    <property type="entry name" value="ALPHA/BETA-HYDROLASE"/>
    <property type="match status" value="1"/>
</dbReference>
<sequence length="314" mass="35143">MKRKLGIGLAVLVAVAIIGLGFAGNYFYDVAVAINQKDFIEAADVDGDYDPEDPWLEEKKWYDAVEREKVSIESEDGLELSGIYIEGDSASKKVAILAHGYAGNLEQMAPYVKLYHDMGFNVLVPDARGHGTSEGDYIGFGWHERKDYLQWIQLMIDKVGADAELALYGISMGGATVMNVSGEDLPDNVKVIVEDCGYSSLNGELAYQLKDMYDLPEFPLIPVTSLVTKVRSDYWFGEADTVEQIKKNKVPMLFIHGAEDKFVPTDMVYDVYEANSSPKKLYIAPNADHADSYEQNKEVYKQKVQEFVLEHMES</sequence>
<evidence type="ECO:0000313" key="2">
    <source>
        <dbReference type="EMBL" id="SDQ44823.1"/>
    </source>
</evidence>
<dbReference type="SUPFAM" id="SSF53474">
    <property type="entry name" value="alpha/beta-Hydrolases"/>
    <property type="match status" value="1"/>
</dbReference>
<dbReference type="Pfam" id="PF12146">
    <property type="entry name" value="Hydrolase_4"/>
    <property type="match status" value="1"/>
</dbReference>
<evidence type="ECO:0000259" key="1">
    <source>
        <dbReference type="Pfam" id="PF12146"/>
    </source>
</evidence>
<accession>A0A1H1AYV0</accession>
<dbReference type="Proteomes" id="UP000199481">
    <property type="component" value="Unassembled WGS sequence"/>
</dbReference>
<dbReference type="InterPro" id="IPR052920">
    <property type="entry name" value="DNA-binding_regulatory"/>
</dbReference>
<dbReference type="RefSeq" id="WP_035021595.1">
    <property type="nucleotide sequence ID" value="NZ_CP084916.1"/>
</dbReference>